<feature type="compositionally biased region" description="Polar residues" evidence="1">
    <location>
        <begin position="779"/>
        <end position="788"/>
    </location>
</feature>
<feature type="region of interest" description="Disordered" evidence="1">
    <location>
        <begin position="705"/>
        <end position="725"/>
    </location>
</feature>
<dbReference type="OrthoDB" id="2499634at2759"/>
<keyword evidence="2" id="KW-0812">Transmembrane</keyword>
<reference evidence="4" key="1">
    <citation type="submission" date="2014-03" db="EMBL/GenBank/DDBJ databases">
        <title>The Genome Sequence of Puccinia striiformis f. sp. tritici PST-78.</title>
        <authorList>
            <consortium name="The Broad Institute Genome Sequencing Platform"/>
            <person name="Cuomo C."/>
            <person name="Hulbert S."/>
            <person name="Chen X."/>
            <person name="Walker B."/>
            <person name="Young S.K."/>
            <person name="Zeng Q."/>
            <person name="Gargeya S."/>
            <person name="Fitzgerald M."/>
            <person name="Haas B."/>
            <person name="Abouelleil A."/>
            <person name="Alvarado L."/>
            <person name="Arachchi H.M."/>
            <person name="Berlin A.M."/>
            <person name="Chapman S.B."/>
            <person name="Goldberg J."/>
            <person name="Griggs A."/>
            <person name="Gujja S."/>
            <person name="Hansen M."/>
            <person name="Howarth C."/>
            <person name="Imamovic A."/>
            <person name="Larimer J."/>
            <person name="McCowan C."/>
            <person name="Montmayeur A."/>
            <person name="Murphy C."/>
            <person name="Neiman D."/>
            <person name="Pearson M."/>
            <person name="Priest M."/>
            <person name="Roberts A."/>
            <person name="Saif S."/>
            <person name="Shea T."/>
            <person name="Sisk P."/>
            <person name="Sykes S."/>
            <person name="Wortman J."/>
            <person name="Nusbaum C."/>
            <person name="Birren B."/>
        </authorList>
    </citation>
    <scope>NUCLEOTIDE SEQUENCE [LARGE SCALE GENOMIC DNA]</scope>
    <source>
        <strain evidence="4">race PST-78</strain>
    </source>
</reference>
<feature type="region of interest" description="Disordered" evidence="1">
    <location>
        <begin position="577"/>
        <end position="612"/>
    </location>
</feature>
<feature type="region of interest" description="Disordered" evidence="1">
    <location>
        <begin position="735"/>
        <end position="754"/>
    </location>
</feature>
<feature type="region of interest" description="Disordered" evidence="1">
    <location>
        <begin position="327"/>
        <end position="384"/>
    </location>
</feature>
<evidence type="ECO:0000313" key="3">
    <source>
        <dbReference type="EMBL" id="KNE92883.1"/>
    </source>
</evidence>
<protein>
    <submittedName>
        <fullName evidence="3">Uncharacterized protein</fullName>
    </submittedName>
</protein>
<feature type="region of interest" description="Disordered" evidence="1">
    <location>
        <begin position="772"/>
        <end position="840"/>
    </location>
</feature>
<feature type="compositionally biased region" description="Basic and acidic residues" evidence="1">
    <location>
        <begin position="810"/>
        <end position="828"/>
    </location>
</feature>
<organism evidence="3 4">
    <name type="scientific">Puccinia striiformis f. sp. tritici PST-78</name>
    <dbReference type="NCBI Taxonomy" id="1165861"/>
    <lineage>
        <taxon>Eukaryota</taxon>
        <taxon>Fungi</taxon>
        <taxon>Dikarya</taxon>
        <taxon>Basidiomycota</taxon>
        <taxon>Pucciniomycotina</taxon>
        <taxon>Pucciniomycetes</taxon>
        <taxon>Pucciniales</taxon>
        <taxon>Pucciniaceae</taxon>
        <taxon>Puccinia</taxon>
    </lineage>
</organism>
<feature type="compositionally biased region" description="Polar residues" evidence="1">
    <location>
        <begin position="1017"/>
        <end position="1030"/>
    </location>
</feature>
<name>A0A0L0V0S9_9BASI</name>
<feature type="region of interest" description="Disordered" evidence="1">
    <location>
        <begin position="480"/>
        <end position="518"/>
    </location>
</feature>
<gene>
    <name evidence="3" type="ORF">PSTG_13732</name>
</gene>
<feature type="region of interest" description="Disordered" evidence="1">
    <location>
        <begin position="199"/>
        <end position="231"/>
    </location>
</feature>
<feature type="compositionally biased region" description="Polar residues" evidence="1">
    <location>
        <begin position="331"/>
        <end position="359"/>
    </location>
</feature>
<feature type="compositionally biased region" description="Basic and acidic residues" evidence="1">
    <location>
        <begin position="580"/>
        <end position="593"/>
    </location>
</feature>
<accession>A0A0L0V0S9</accession>
<feature type="transmembrane region" description="Helical" evidence="2">
    <location>
        <begin position="416"/>
        <end position="439"/>
    </location>
</feature>
<feature type="region of interest" description="Disordered" evidence="1">
    <location>
        <begin position="987"/>
        <end position="1039"/>
    </location>
</feature>
<dbReference type="EMBL" id="AJIL01000151">
    <property type="protein sequence ID" value="KNE92883.1"/>
    <property type="molecule type" value="Genomic_DNA"/>
</dbReference>
<evidence type="ECO:0000313" key="4">
    <source>
        <dbReference type="Proteomes" id="UP000054564"/>
    </source>
</evidence>
<keyword evidence="2" id="KW-0472">Membrane</keyword>
<keyword evidence="2" id="KW-1133">Transmembrane helix</keyword>
<keyword evidence="4" id="KW-1185">Reference proteome</keyword>
<feature type="compositionally biased region" description="Polar residues" evidence="1">
    <location>
        <begin position="705"/>
        <end position="716"/>
    </location>
</feature>
<feature type="compositionally biased region" description="Polar residues" evidence="1">
    <location>
        <begin position="488"/>
        <end position="499"/>
    </location>
</feature>
<evidence type="ECO:0000256" key="1">
    <source>
        <dbReference type="SAM" id="MobiDB-lite"/>
    </source>
</evidence>
<comment type="caution">
    <text evidence="3">The sequence shown here is derived from an EMBL/GenBank/DDBJ whole genome shotgun (WGS) entry which is preliminary data.</text>
</comment>
<evidence type="ECO:0000256" key="2">
    <source>
        <dbReference type="SAM" id="Phobius"/>
    </source>
</evidence>
<dbReference type="Proteomes" id="UP000054564">
    <property type="component" value="Unassembled WGS sequence"/>
</dbReference>
<dbReference type="AlphaFoldDB" id="A0A0L0V0S9"/>
<sequence length="1101" mass="120156">MKTSMLLSAESTPTRFISVKGLSSPFRDQPVTSLTVSSHVIDISPTPPPPASILGTLSGRFEDPLSPDVKTPTEADFIPLLEIEEFSSTEPTTLNARHQPIGLGLGIDTGESAFANFLPMATEEVFNSPPALPWGMEGSALSSGPLAILSTRRVQSSPWPASFENVTPERSQDQDLWTHRVSNDGELEIADLEPAHQSFSTPLKETSPVTPSEISPSLPANSPSSVLSTTPQTENLENVNVPSISQRLTRRLLSFNRKSLVDDKLPLASVAPELQAIPINVISPPRETSDMPLPLSMKFSPRGRLLSTLRHRMRLRGIDYLESDQVDRTSPVLTSKSGSDAGSFTGSPSDGITSSSFGKNDSPLELPSSPAFPSRSPNLRDTPGSFSPLMHDHMAFSPAITQAAQAMPAPPGTSTLVLSILVGSLGFVGVCLVLAVMAWKKNGGFPGFSSWKRKHRGTAYDEFMEEKSCWVADKKLRIHRESKPNPERTATTVNQNPAGSLSGHEDGKSMVSRSTSQAPSIPPLAYLVNGKLSIDSIRLEFPAPVSSPTTPSFISGLSSNYEEDAKDNDYKIISTLKNRSQPDIDQSSHRFDFSNDANLSSRPRSDSKSSTISKASIKSINSIASFLLNITKFDSLSAGNKKAKLEMGISSENYKNLRDSLNSVNDPFGKSSPDLTKQGSIPVFNQPIKQVESTEGLVRAASAQINRSNYSESSQDAPKRPNTISCVPPAILITDHPSELIPPSPPRSSTYDQRPESIGTFLARYSNFNSTPELEFHSEGSSSPTSPQHEYPMPHSYQNHHDNQSVAEASEPRAERYSSDRNRAERQPTPRMRTTTSGQEWRVKDPRINSISGLISHRSRTSELLAASPLQDFDRTNAKFDFAPKRTSLNTLNSSQTIRELAAVTEDLRALIDSEMDADCSWESPSQFHQTVPDWVTLPPNFMVAPPMRPPKSASRYSSMKPTSIEYESTSTPCSPHDSMPLSMPLSSEHFLNNGRAPTRSSRVPPPFQSHDVHFEPSSSTKSKRFSTGSRVKKSASESSIETVVSADSNASILEIASLHTAQTRSVRGVSAEFVIRQSIAQIQALDTHNRMRMTLNARPE</sequence>
<proteinExistence type="predicted"/>